<dbReference type="SUPFAM" id="SSF49447">
    <property type="entry name" value="Second domain of Mu2 adaptin subunit (ap50) of ap2 adaptor"/>
    <property type="match status" value="1"/>
</dbReference>
<dbReference type="AlphaFoldDB" id="G0UY86"/>
<sequence>MISTRSMVKITVATAIGYVAYRGVLRFMQNNITLTITEMVRLPVSASQGGSDDSTTLCGEIQCETYLTRSYRLSMKLSANIKGGSLTLPSSGRSHHRVVQAADNGICPSLIPPSASKWKEGLPDIVVDDVNPMVDYWELLSYGNVCFTPPCISDEYLLRYEGAIKPEFSPIAFIENCFTQPDDIPGRKSLLFDLVVCDVVHTVSVYIELPNRQCQVVSIDHSRLGNISQPNRNKPHHVRWDIPSIGPSRESGMHGIPHDASFEVSGNVLADLESSTRVRFVLVFEELSREDYNDASANSDIDDDSDLEVAGAEMEGGGDTGAQRGVSTANKKAAKREKRAKMKQKQYQKISLARTTTKGAAGHNVAVSLSYSVSGLVSGMEVRKLRTVSDRPNWVACSGPAYYLMHLLELLYVNKPRLGKFAHYTTWIVQTPDVVSL</sequence>
<name>G0UY86_TRYCI</name>
<dbReference type="InterPro" id="IPR036168">
    <property type="entry name" value="AP2_Mu_C_sf"/>
</dbReference>
<proteinExistence type="predicted"/>
<gene>
    <name evidence="1" type="ORF">TCIL3000_10_11320</name>
</gene>
<dbReference type="EMBL" id="HE575323">
    <property type="protein sequence ID" value="CCC94353.1"/>
    <property type="molecule type" value="Genomic_DNA"/>
</dbReference>
<dbReference type="VEuPathDB" id="TriTrypDB:TcIL3000_10_11320"/>
<organism evidence="1">
    <name type="scientific">Trypanosoma congolense (strain IL3000)</name>
    <dbReference type="NCBI Taxonomy" id="1068625"/>
    <lineage>
        <taxon>Eukaryota</taxon>
        <taxon>Discoba</taxon>
        <taxon>Euglenozoa</taxon>
        <taxon>Kinetoplastea</taxon>
        <taxon>Metakinetoplastina</taxon>
        <taxon>Trypanosomatida</taxon>
        <taxon>Trypanosomatidae</taxon>
        <taxon>Trypanosoma</taxon>
        <taxon>Nannomonas</taxon>
    </lineage>
</organism>
<accession>G0UY86</accession>
<protein>
    <submittedName>
        <fullName evidence="1">Uncharacterized protein</fullName>
    </submittedName>
</protein>
<reference evidence="1" key="1">
    <citation type="journal article" date="2012" name="Proc. Natl. Acad. Sci. U.S.A.">
        <title>Antigenic diversity is generated by distinct evolutionary mechanisms in African trypanosome species.</title>
        <authorList>
            <person name="Jackson A.P."/>
            <person name="Berry A."/>
            <person name="Aslett M."/>
            <person name="Allison H.C."/>
            <person name="Burton P."/>
            <person name="Vavrova-Anderson J."/>
            <person name="Brown R."/>
            <person name="Browne H."/>
            <person name="Corton N."/>
            <person name="Hauser H."/>
            <person name="Gamble J."/>
            <person name="Gilderthorp R."/>
            <person name="Marcello L."/>
            <person name="McQuillan J."/>
            <person name="Otto T.D."/>
            <person name="Quail M.A."/>
            <person name="Sanders M.J."/>
            <person name="van Tonder A."/>
            <person name="Ginger M.L."/>
            <person name="Field M.C."/>
            <person name="Barry J.D."/>
            <person name="Hertz-Fowler C."/>
            <person name="Berriman M."/>
        </authorList>
    </citation>
    <scope>NUCLEOTIDE SEQUENCE</scope>
    <source>
        <strain evidence="1">IL3000</strain>
    </source>
</reference>
<evidence type="ECO:0000313" key="1">
    <source>
        <dbReference type="EMBL" id="CCC94353.1"/>
    </source>
</evidence>